<dbReference type="EMBL" id="LAQT01000038">
    <property type="protein sequence ID" value="KPC49154.1"/>
    <property type="molecule type" value="Genomic_DNA"/>
</dbReference>
<evidence type="ECO:0000256" key="3">
    <source>
        <dbReference type="ARBA" id="ARBA00022737"/>
    </source>
</evidence>
<dbReference type="STRING" id="857265.WG78_21580"/>
<evidence type="ECO:0000256" key="1">
    <source>
        <dbReference type="ARBA" id="ARBA00004496"/>
    </source>
</evidence>
<evidence type="ECO:0000256" key="6">
    <source>
        <dbReference type="PROSITE-ProRule" id="PRU00339"/>
    </source>
</evidence>
<accession>A0A0N0GKT6</accession>
<dbReference type="InterPro" id="IPR019734">
    <property type="entry name" value="TPR_rpt"/>
</dbReference>
<comment type="similarity">
    <text evidence="5">Belongs to the Rap family.</text>
</comment>
<dbReference type="RefSeq" id="WP_053939882.1">
    <property type="nucleotide sequence ID" value="NZ_LAQT01000038.1"/>
</dbReference>
<dbReference type="InterPro" id="IPR051476">
    <property type="entry name" value="Bac_ResReg_Asp_Phosphatase"/>
</dbReference>
<keyword evidence="3" id="KW-0677">Repeat</keyword>
<proteinExistence type="inferred from homology"/>
<dbReference type="Pfam" id="PF13181">
    <property type="entry name" value="TPR_8"/>
    <property type="match status" value="1"/>
</dbReference>
<keyword evidence="8" id="KW-1185">Reference proteome</keyword>
<evidence type="ECO:0000313" key="7">
    <source>
        <dbReference type="EMBL" id="KPC49154.1"/>
    </source>
</evidence>
<organism evidence="7 8">
    <name type="scientific">Amantichitinum ursilacus</name>
    <dbReference type="NCBI Taxonomy" id="857265"/>
    <lineage>
        <taxon>Bacteria</taxon>
        <taxon>Pseudomonadati</taxon>
        <taxon>Pseudomonadota</taxon>
        <taxon>Betaproteobacteria</taxon>
        <taxon>Neisseriales</taxon>
        <taxon>Chitinibacteraceae</taxon>
        <taxon>Amantichitinum</taxon>
    </lineage>
</organism>
<dbReference type="SMART" id="SM00028">
    <property type="entry name" value="TPR"/>
    <property type="match status" value="6"/>
</dbReference>
<comment type="caution">
    <text evidence="7">The sequence shown here is derived from an EMBL/GenBank/DDBJ whole genome shotgun (WGS) entry which is preliminary data.</text>
</comment>
<dbReference type="SUPFAM" id="SSF48452">
    <property type="entry name" value="TPR-like"/>
    <property type="match status" value="2"/>
</dbReference>
<name>A0A0N0GKT6_9NEIS</name>
<protein>
    <submittedName>
        <fullName evidence="7">Tetratricopeptide repeat protein</fullName>
    </submittedName>
</protein>
<dbReference type="OrthoDB" id="8581271at2"/>
<dbReference type="Proteomes" id="UP000037939">
    <property type="component" value="Unassembled WGS sequence"/>
</dbReference>
<evidence type="ECO:0000256" key="5">
    <source>
        <dbReference type="ARBA" id="ARBA00038253"/>
    </source>
</evidence>
<feature type="repeat" description="TPR" evidence="6">
    <location>
        <begin position="125"/>
        <end position="158"/>
    </location>
</feature>
<keyword evidence="4 6" id="KW-0802">TPR repeat</keyword>
<dbReference type="GO" id="GO:0005737">
    <property type="term" value="C:cytoplasm"/>
    <property type="evidence" value="ECO:0007669"/>
    <property type="project" value="UniProtKB-SubCell"/>
</dbReference>
<sequence length="338" mass="37620">MNQTEIDDLLAQARRITSSQSAQALALADQAREASRALAYKQGEAAALVVHASALYMFGRGNEALNDLTSALEIGEKNEIGCTRGAALQMIARVYYTQGQYERASDCWLACLELPDSAVAPEFRTRAHVGLGQLLFAHEQYETALAHHRRAADLAEEQDDPHLVSICLINIAVDLMRLNRFEESHATLKQALPLVRAGQNLEYEAEIYSVVGQIHLARGELDRARMSLMVALKINRLHINTWGEASSLLWLGRSSMGSGYYESAQDELRRALALAEAMGSQHLMAQAHRALAELYARCEDHDAAVRHETEFQTLRNQLLQQAYASPQLATMELRLNEH</sequence>
<keyword evidence="2" id="KW-0963">Cytoplasm</keyword>
<dbReference type="InterPro" id="IPR011990">
    <property type="entry name" value="TPR-like_helical_dom_sf"/>
</dbReference>
<dbReference type="Gene3D" id="1.25.40.10">
    <property type="entry name" value="Tetratricopeptide repeat domain"/>
    <property type="match status" value="2"/>
</dbReference>
<gene>
    <name evidence="7" type="ORF">WG78_21580</name>
</gene>
<evidence type="ECO:0000313" key="8">
    <source>
        <dbReference type="Proteomes" id="UP000037939"/>
    </source>
</evidence>
<comment type="subcellular location">
    <subcellularLocation>
        <location evidence="1">Cytoplasm</location>
    </subcellularLocation>
</comment>
<dbReference type="Pfam" id="PF13424">
    <property type="entry name" value="TPR_12"/>
    <property type="match status" value="1"/>
</dbReference>
<dbReference type="PROSITE" id="PS50005">
    <property type="entry name" value="TPR"/>
    <property type="match status" value="1"/>
</dbReference>
<evidence type="ECO:0000256" key="4">
    <source>
        <dbReference type="ARBA" id="ARBA00022803"/>
    </source>
</evidence>
<dbReference type="PANTHER" id="PTHR46630">
    <property type="entry name" value="TETRATRICOPEPTIDE REPEAT PROTEIN 29"/>
    <property type="match status" value="1"/>
</dbReference>
<evidence type="ECO:0000256" key="2">
    <source>
        <dbReference type="ARBA" id="ARBA00022490"/>
    </source>
</evidence>
<dbReference type="PANTHER" id="PTHR46630:SF1">
    <property type="entry name" value="TETRATRICOPEPTIDE REPEAT PROTEIN 29"/>
    <property type="match status" value="1"/>
</dbReference>
<dbReference type="AlphaFoldDB" id="A0A0N0GKT6"/>
<reference evidence="7 8" key="1">
    <citation type="submission" date="2015-07" db="EMBL/GenBank/DDBJ databases">
        <title>Draft genome sequence of the Amantichitinum ursilacus IGB-41, a new chitin-degrading bacterium.</title>
        <authorList>
            <person name="Kirstahler P."/>
            <person name="Guenther M."/>
            <person name="Grumaz C."/>
            <person name="Rupp S."/>
            <person name="Zibek S."/>
            <person name="Sohn K."/>
        </authorList>
    </citation>
    <scope>NUCLEOTIDE SEQUENCE [LARGE SCALE GENOMIC DNA]</scope>
    <source>
        <strain evidence="7 8">IGB-41</strain>
    </source>
</reference>